<accession>A0A139BTI2</accession>
<reference evidence="8 9" key="1">
    <citation type="submission" date="2016-02" db="EMBL/GenBank/DDBJ databases">
        <authorList>
            <person name="Wen L."/>
            <person name="He K."/>
            <person name="Yang H."/>
        </authorList>
    </citation>
    <scope>NUCLEOTIDE SEQUENCE [LARGE SCALE GENOMIC DNA]</scope>
    <source>
        <strain evidence="8">ShG14-8</strain>
    </source>
</reference>
<dbReference type="AlphaFoldDB" id="A0A139BTI2"/>
<evidence type="ECO:0000313" key="9">
    <source>
        <dbReference type="Proteomes" id="UP000070578"/>
    </source>
</evidence>
<evidence type="ECO:0000256" key="3">
    <source>
        <dbReference type="ARBA" id="ARBA00022759"/>
    </source>
</evidence>
<dbReference type="GO" id="GO:0016787">
    <property type="term" value="F:hydrolase activity"/>
    <property type="evidence" value="ECO:0007669"/>
    <property type="project" value="UniProtKB-KW"/>
</dbReference>
<proteinExistence type="inferred from homology"/>
<organism evidence="8 9">
    <name type="scientific">Candidatus Gallionella acididurans</name>
    <dbReference type="NCBI Taxonomy" id="1796491"/>
    <lineage>
        <taxon>Bacteria</taxon>
        <taxon>Pseudomonadati</taxon>
        <taxon>Pseudomonadota</taxon>
        <taxon>Betaproteobacteria</taxon>
        <taxon>Nitrosomonadales</taxon>
        <taxon>Gallionellaceae</taxon>
        <taxon>Gallionella</taxon>
    </lineage>
</organism>
<dbReference type="Proteomes" id="UP000070578">
    <property type="component" value="Unassembled WGS sequence"/>
</dbReference>
<dbReference type="InterPro" id="IPR013551">
    <property type="entry name" value="YicC-like_C"/>
</dbReference>
<dbReference type="InterPro" id="IPR005229">
    <property type="entry name" value="YicC/YloC-like"/>
</dbReference>
<evidence type="ECO:0000259" key="7">
    <source>
        <dbReference type="Pfam" id="PF08340"/>
    </source>
</evidence>
<dbReference type="Pfam" id="PF08340">
    <property type="entry name" value="YicC-like_C"/>
    <property type="match status" value="1"/>
</dbReference>
<dbReference type="PANTHER" id="PTHR30636:SF3">
    <property type="entry name" value="UPF0701 PROTEIN YICC"/>
    <property type="match status" value="1"/>
</dbReference>
<evidence type="ECO:0000256" key="4">
    <source>
        <dbReference type="ARBA" id="ARBA00022801"/>
    </source>
</evidence>
<feature type="domain" description="Endoribonuclease YicC-like C-terminal" evidence="7">
    <location>
        <begin position="188"/>
        <end position="306"/>
    </location>
</feature>
<keyword evidence="3" id="KW-0255">Endonuclease</keyword>
<feature type="domain" description="Endoribonuclease YicC-like N-terminal" evidence="6">
    <location>
        <begin position="16"/>
        <end position="167"/>
    </location>
</feature>
<protein>
    <submittedName>
        <fullName evidence="8">Stress-induced protein</fullName>
    </submittedName>
</protein>
<gene>
    <name evidence="8" type="ORF">AWT59_1584</name>
</gene>
<comment type="cofactor">
    <cofactor evidence="1">
        <name>a divalent metal cation</name>
        <dbReference type="ChEBI" id="CHEBI:60240"/>
    </cofactor>
</comment>
<keyword evidence="2" id="KW-0540">Nuclease</keyword>
<comment type="caution">
    <text evidence="8">The sequence shown here is derived from an EMBL/GenBank/DDBJ whole genome shotgun (WGS) entry which is preliminary data.</text>
</comment>
<dbReference type="EMBL" id="LSLI01000035">
    <property type="protein sequence ID" value="KXS32270.1"/>
    <property type="molecule type" value="Genomic_DNA"/>
</dbReference>
<evidence type="ECO:0000256" key="2">
    <source>
        <dbReference type="ARBA" id="ARBA00022722"/>
    </source>
</evidence>
<name>A0A139BTI2_9PROT</name>
<dbReference type="PANTHER" id="PTHR30636">
    <property type="entry name" value="UPF0701 PROTEIN YICC"/>
    <property type="match status" value="1"/>
</dbReference>
<evidence type="ECO:0000256" key="1">
    <source>
        <dbReference type="ARBA" id="ARBA00001968"/>
    </source>
</evidence>
<dbReference type="NCBIfam" id="TIGR00255">
    <property type="entry name" value="YicC/YloC family endoribonuclease"/>
    <property type="match status" value="1"/>
</dbReference>
<reference evidence="8 9" key="2">
    <citation type="submission" date="2016-03" db="EMBL/GenBank/DDBJ databases">
        <title>New uncultured bacterium of the family Gallionellaceae from acid mine drainage: description and reconstruction of genome based on metagenomic analysis of microbial community.</title>
        <authorList>
            <person name="Kadnikov V."/>
            <person name="Ivasenko D."/>
            <person name="Beletsky A."/>
            <person name="Mardanov A."/>
            <person name="Danilova E."/>
            <person name="Pimenov N."/>
            <person name="Karnachuk O."/>
            <person name="Ravin N."/>
        </authorList>
    </citation>
    <scope>NUCLEOTIDE SEQUENCE [LARGE SCALE GENOMIC DNA]</scope>
    <source>
        <strain evidence="8">ShG14-8</strain>
    </source>
</reference>
<dbReference type="InterPro" id="IPR013527">
    <property type="entry name" value="YicC-like_N"/>
</dbReference>
<keyword evidence="4" id="KW-0378">Hydrolase</keyword>
<evidence type="ECO:0000313" key="8">
    <source>
        <dbReference type="EMBL" id="KXS32270.1"/>
    </source>
</evidence>
<evidence type="ECO:0000259" key="6">
    <source>
        <dbReference type="Pfam" id="PF03755"/>
    </source>
</evidence>
<sequence length="306" mass="34342">MRRPSPVFYLKAPTMILSMTGYATASKELGSSSLTLELRAVNHRYLDIQLRMPDDLRGFEGALREAIAASVQRGKVECRINQSQRSARSGVALNRDLLRQLDEWNREVQSVLPDARGLSVADVLHWNGVLEAPDASADELRVALLELLQAVLREFSASRAREGEKLKDFLLQRVAKIELLCAGVIPHVPAAIAAYEKKLTGRFIEALQNTPMQDAWDERIRQEITLFASKIDVDEELSRLGSHLSEMRRVLGHGGAVGKRLDFLMQELNREANTLGSKSVDAEVSRSAMEMKILIEQMREQIQNLE</sequence>
<comment type="similarity">
    <text evidence="5">Belongs to the YicC/YloC family.</text>
</comment>
<dbReference type="GO" id="GO:0004521">
    <property type="term" value="F:RNA endonuclease activity"/>
    <property type="evidence" value="ECO:0007669"/>
    <property type="project" value="InterPro"/>
</dbReference>
<dbReference type="Pfam" id="PF03755">
    <property type="entry name" value="YicC-like_N"/>
    <property type="match status" value="1"/>
</dbReference>
<evidence type="ECO:0000256" key="5">
    <source>
        <dbReference type="ARBA" id="ARBA00035648"/>
    </source>
</evidence>
<dbReference type="PATRIC" id="fig|1796491.3.peg.1738"/>